<sequence>MDIQVSDFDKQYKENVIGFEKDSFVETWTENQAWQIDFIIKEKPGENDVSFRLIDYESSIFYDGQEFVIKKMTSAGAGAKHIKSVTATHVSFNMQDQFRYEVLTGKLTIQACLKHIFGVDQNKVNAAGFSWEVIGSFISIEQENFGANDWLNLLLEVQKDYMATMIPDNKHLAFRVSDYGEKTENEIRYRENTNEIQFDIDTFNLRTQIRGSGKKDEDGNDLFPPVTYTSPEADRWGIRVADPVEDERYTDASSLTARLKNDLQDKPEVSGSVTLSKLYNVNKCDYVMIIYEPLNIKIDVKICGFKKYPFVIKPPDVTISNRKKDMQSIIANLARKVMKGAR</sequence>
<keyword evidence="4" id="KW-1185">Reference proteome</keyword>
<dbReference type="EMBL" id="SNZK01000003">
    <property type="protein sequence ID" value="TDR54181.1"/>
    <property type="molecule type" value="Genomic_DNA"/>
</dbReference>
<dbReference type="Pfam" id="PF18994">
    <property type="entry name" value="Prophage_tailD1"/>
    <property type="match status" value="1"/>
</dbReference>
<evidence type="ECO:0000313" key="4">
    <source>
        <dbReference type="Proteomes" id="UP000295558"/>
    </source>
</evidence>
<dbReference type="STRING" id="1265846.PROCOU_01417"/>
<evidence type="ECO:0000313" key="3">
    <source>
        <dbReference type="EMBL" id="TDR54181.1"/>
    </source>
</evidence>
<evidence type="ECO:0000259" key="2">
    <source>
        <dbReference type="Pfam" id="PF18994"/>
    </source>
</evidence>
<dbReference type="OrthoDB" id="2311165at2"/>
<protein>
    <submittedName>
        <fullName evidence="3">Tail protein (Putative endopeptidase)</fullName>
    </submittedName>
</protein>
<dbReference type="AlphaFoldDB" id="A0A4R6ZNS4"/>
<dbReference type="Gene3D" id="3.55.50.40">
    <property type="match status" value="1"/>
</dbReference>
<gene>
    <name evidence="3" type="ORF">DFP96_103281</name>
</gene>
<dbReference type="Pfam" id="PF06605">
    <property type="entry name" value="Prophage_tail"/>
    <property type="match status" value="1"/>
</dbReference>
<name>A0A4R6ZNS4_9LIST</name>
<organism evidence="3 4">
    <name type="scientific">Listeria rocourtiae</name>
    <dbReference type="NCBI Taxonomy" id="647910"/>
    <lineage>
        <taxon>Bacteria</taxon>
        <taxon>Bacillati</taxon>
        <taxon>Bacillota</taxon>
        <taxon>Bacilli</taxon>
        <taxon>Bacillales</taxon>
        <taxon>Listeriaceae</taxon>
        <taxon>Listeria</taxon>
    </lineage>
</organism>
<feature type="domain" description="Prophage endopeptidase tail N-terminal" evidence="2">
    <location>
        <begin position="4"/>
        <end position="89"/>
    </location>
</feature>
<accession>A0A4R6ZNS4</accession>
<evidence type="ECO:0000259" key="1">
    <source>
        <dbReference type="Pfam" id="PF06605"/>
    </source>
</evidence>
<dbReference type="InterPro" id="IPR044051">
    <property type="entry name" value="Prophage_tail_N"/>
</dbReference>
<dbReference type="Gene3D" id="6.20.110.10">
    <property type="match status" value="1"/>
</dbReference>
<reference evidence="3 4" key="1">
    <citation type="submission" date="2019-03" db="EMBL/GenBank/DDBJ databases">
        <title>Genomic Encyclopedia of Type Strains, Phase III (KMG-III): the genomes of soil and plant-associated and newly described type strains.</title>
        <authorList>
            <person name="Whitman W."/>
        </authorList>
    </citation>
    <scope>NUCLEOTIDE SEQUENCE [LARGE SCALE GENOMIC DNA]</scope>
    <source>
        <strain evidence="3 4">CECT 7972</strain>
    </source>
</reference>
<proteinExistence type="predicted"/>
<comment type="caution">
    <text evidence="3">The sequence shown here is derived from an EMBL/GenBank/DDBJ whole genome shotgun (WGS) entry which is preliminary data.</text>
</comment>
<dbReference type="InterPro" id="IPR010572">
    <property type="entry name" value="Tail_dom"/>
</dbReference>
<dbReference type="Proteomes" id="UP000295558">
    <property type="component" value="Unassembled WGS sequence"/>
</dbReference>
<feature type="domain" description="Tail spike" evidence="1">
    <location>
        <begin position="95"/>
        <end position="333"/>
    </location>
</feature>